<proteinExistence type="predicted"/>
<dbReference type="Proteomes" id="UP000790709">
    <property type="component" value="Unassembled WGS sequence"/>
</dbReference>
<evidence type="ECO:0000313" key="1">
    <source>
        <dbReference type="EMBL" id="KAH7922295.1"/>
    </source>
</evidence>
<protein>
    <submittedName>
        <fullName evidence="1">Uncharacterized protein</fullName>
    </submittedName>
</protein>
<keyword evidence="2" id="KW-1185">Reference proteome</keyword>
<name>A0ACB8BAH1_9AGAM</name>
<organism evidence="1 2">
    <name type="scientific">Leucogyrophana mollusca</name>
    <dbReference type="NCBI Taxonomy" id="85980"/>
    <lineage>
        <taxon>Eukaryota</taxon>
        <taxon>Fungi</taxon>
        <taxon>Dikarya</taxon>
        <taxon>Basidiomycota</taxon>
        <taxon>Agaricomycotina</taxon>
        <taxon>Agaricomycetes</taxon>
        <taxon>Agaricomycetidae</taxon>
        <taxon>Boletales</taxon>
        <taxon>Boletales incertae sedis</taxon>
        <taxon>Leucogyrophana</taxon>
    </lineage>
</organism>
<gene>
    <name evidence="1" type="ORF">BV22DRAFT_1037630</name>
</gene>
<comment type="caution">
    <text evidence="1">The sequence shown here is derived from an EMBL/GenBank/DDBJ whole genome shotgun (WGS) entry which is preliminary data.</text>
</comment>
<reference evidence="1" key="1">
    <citation type="journal article" date="2021" name="New Phytol.">
        <title>Evolutionary innovations through gain and loss of genes in the ectomycorrhizal Boletales.</title>
        <authorList>
            <person name="Wu G."/>
            <person name="Miyauchi S."/>
            <person name="Morin E."/>
            <person name="Kuo A."/>
            <person name="Drula E."/>
            <person name="Varga T."/>
            <person name="Kohler A."/>
            <person name="Feng B."/>
            <person name="Cao Y."/>
            <person name="Lipzen A."/>
            <person name="Daum C."/>
            <person name="Hundley H."/>
            <person name="Pangilinan J."/>
            <person name="Johnson J."/>
            <person name="Barry K."/>
            <person name="LaButti K."/>
            <person name="Ng V."/>
            <person name="Ahrendt S."/>
            <person name="Min B."/>
            <person name="Choi I.G."/>
            <person name="Park H."/>
            <person name="Plett J.M."/>
            <person name="Magnuson J."/>
            <person name="Spatafora J.W."/>
            <person name="Nagy L.G."/>
            <person name="Henrissat B."/>
            <person name="Grigoriev I.V."/>
            <person name="Yang Z.L."/>
            <person name="Xu J."/>
            <person name="Martin F.M."/>
        </authorList>
    </citation>
    <scope>NUCLEOTIDE SEQUENCE</scope>
    <source>
        <strain evidence="1">KUC20120723A-06</strain>
    </source>
</reference>
<accession>A0ACB8BAH1</accession>
<dbReference type="EMBL" id="MU266490">
    <property type="protein sequence ID" value="KAH7922295.1"/>
    <property type="molecule type" value="Genomic_DNA"/>
</dbReference>
<sequence>MNALTSTYLNLFTFSPVPAQIVCSVGNYLGNDIWNVVPTESKGTTIQSYGTGDFLSYDGTNVVSSDTIYSWALAAANVPYAFHIQDTASGQVLGVQDNSTANGAWVVFETLSATDPSQAWFFIGKEPI</sequence>
<evidence type="ECO:0000313" key="2">
    <source>
        <dbReference type="Proteomes" id="UP000790709"/>
    </source>
</evidence>